<dbReference type="SUPFAM" id="SSF53335">
    <property type="entry name" value="S-adenosyl-L-methionine-dependent methyltransferases"/>
    <property type="match status" value="1"/>
</dbReference>
<protein>
    <submittedName>
        <fullName evidence="3">Methyltransferase domain protein</fullName>
    </submittedName>
</protein>
<comment type="caution">
    <text evidence="3">The sequence shown here is derived from an EMBL/GenBank/DDBJ whole genome shotgun (WGS) entry which is preliminary data.</text>
</comment>
<evidence type="ECO:0000259" key="2">
    <source>
        <dbReference type="Pfam" id="PF13649"/>
    </source>
</evidence>
<dbReference type="PANTHER" id="PTHR43861">
    <property type="entry name" value="TRANS-ACONITATE 2-METHYLTRANSFERASE-RELATED"/>
    <property type="match status" value="1"/>
</dbReference>
<dbReference type="GO" id="GO:0008168">
    <property type="term" value="F:methyltransferase activity"/>
    <property type="evidence" value="ECO:0007669"/>
    <property type="project" value="UniProtKB-KW"/>
</dbReference>
<keyword evidence="3" id="KW-0489">Methyltransferase</keyword>
<dbReference type="InterPro" id="IPR041698">
    <property type="entry name" value="Methyltransf_25"/>
</dbReference>
<keyword evidence="1" id="KW-0808">Transferase</keyword>
<dbReference type="InterPro" id="IPR029063">
    <property type="entry name" value="SAM-dependent_MTases_sf"/>
</dbReference>
<name>B0MH76_ANACD</name>
<evidence type="ECO:0000313" key="3">
    <source>
        <dbReference type="EMBL" id="EDR96215.1"/>
    </source>
</evidence>
<evidence type="ECO:0000313" key="4">
    <source>
        <dbReference type="Proteomes" id="UP000004935"/>
    </source>
</evidence>
<sequence>MKGQNIMKKLLNLLERRPDLFEQTNNNIWDDDHISKSMLAAHLNEHLDSATREISFVKTSAGWISENFCPEEYPLLLDLGCGPGIYTELFYDLGYDVTGIDLSDRSVAYAKNSAYQTKKEIKYVQGDYTKIHFGSQYNLITLIYCDFGVLSRDTRKKLLAKIYDSLFPEGIFLFDVFTPLKYKGVKETTDWDIRENGFWSEKLCLTLHSFYRYEEDQTFLNQYAVVTEDSFSLYNVWEHTFTLKEIKHDLLEAGFININVYGDIAGAPYGPDGQTMCISAQKIE</sequence>
<dbReference type="CDD" id="cd02440">
    <property type="entry name" value="AdoMet_MTases"/>
    <property type="match status" value="1"/>
</dbReference>
<reference evidence="3" key="2">
    <citation type="submission" date="2013-11" db="EMBL/GenBank/DDBJ databases">
        <title>Draft genome sequence of Anaerostipes caccae (DSM 14662).</title>
        <authorList>
            <person name="Sudarsanam P."/>
            <person name="Ley R."/>
            <person name="Guruge J."/>
            <person name="Turnbaugh P.J."/>
            <person name="Mahowald M."/>
            <person name="Liep D."/>
            <person name="Gordon J."/>
        </authorList>
    </citation>
    <scope>NUCLEOTIDE SEQUENCE</scope>
    <source>
        <strain evidence="3">DSM 14662</strain>
    </source>
</reference>
<feature type="domain" description="Methyltransferase" evidence="2">
    <location>
        <begin position="77"/>
        <end position="170"/>
    </location>
</feature>
<gene>
    <name evidence="3" type="ORF">ANACAC_02838</name>
</gene>
<dbReference type="STRING" id="411490.ANACAC_02838"/>
<dbReference type="GO" id="GO:0032259">
    <property type="term" value="P:methylation"/>
    <property type="evidence" value="ECO:0007669"/>
    <property type="project" value="UniProtKB-KW"/>
</dbReference>
<dbReference type="Proteomes" id="UP000004935">
    <property type="component" value="Unassembled WGS sequence"/>
</dbReference>
<proteinExistence type="predicted"/>
<accession>B0MH76</accession>
<evidence type="ECO:0000256" key="1">
    <source>
        <dbReference type="ARBA" id="ARBA00022679"/>
    </source>
</evidence>
<dbReference type="Gene3D" id="2.20.25.110">
    <property type="entry name" value="S-adenosyl-L-methionine-dependent methyltransferases"/>
    <property type="match status" value="1"/>
</dbReference>
<keyword evidence="4" id="KW-1185">Reference proteome</keyword>
<dbReference type="EMBL" id="ABAX03000024">
    <property type="protein sequence ID" value="EDR96215.1"/>
    <property type="molecule type" value="Genomic_DNA"/>
</dbReference>
<dbReference type="Gene3D" id="3.40.50.150">
    <property type="entry name" value="Vaccinia Virus protein VP39"/>
    <property type="match status" value="1"/>
</dbReference>
<reference evidence="3" key="1">
    <citation type="submission" date="2007-11" db="EMBL/GenBank/DDBJ databases">
        <authorList>
            <person name="Fulton L."/>
            <person name="Clifton S."/>
            <person name="Fulton B."/>
            <person name="Xu J."/>
            <person name="Minx P."/>
            <person name="Pepin K.H."/>
            <person name="Johnson M."/>
            <person name="Thiruvilangam P."/>
            <person name="Bhonagiri V."/>
            <person name="Nash W.E."/>
            <person name="Mardis E.R."/>
            <person name="Wilson R.K."/>
        </authorList>
    </citation>
    <scope>NUCLEOTIDE SEQUENCE [LARGE SCALE GENOMIC DNA]</scope>
    <source>
        <strain evidence="3">DSM 14662</strain>
    </source>
</reference>
<dbReference type="HOGENOM" id="CLU_069129_3_0_9"/>
<organism evidence="3 4">
    <name type="scientific">Anaerostipes caccae (strain DSM 14662 / CCUG 47493 / JCM 13470 / NCIMB 13811 / L1-92)</name>
    <dbReference type="NCBI Taxonomy" id="411490"/>
    <lineage>
        <taxon>Bacteria</taxon>
        <taxon>Bacillati</taxon>
        <taxon>Bacillota</taxon>
        <taxon>Clostridia</taxon>
        <taxon>Lachnospirales</taxon>
        <taxon>Lachnospiraceae</taxon>
        <taxon>Anaerostipes</taxon>
    </lineage>
</organism>
<dbReference type="Pfam" id="PF13649">
    <property type="entry name" value="Methyltransf_25"/>
    <property type="match status" value="1"/>
</dbReference>
<dbReference type="AlphaFoldDB" id="B0MH76"/>
<dbReference type="eggNOG" id="COG2227">
    <property type="taxonomic scope" value="Bacteria"/>
</dbReference>